<feature type="compositionally biased region" description="Polar residues" evidence="1">
    <location>
        <begin position="370"/>
        <end position="382"/>
    </location>
</feature>
<evidence type="ECO:0000313" key="3">
    <source>
        <dbReference type="Proteomes" id="UP000800093"/>
    </source>
</evidence>
<feature type="compositionally biased region" description="Basic and acidic residues" evidence="1">
    <location>
        <begin position="312"/>
        <end position="325"/>
    </location>
</feature>
<feature type="compositionally biased region" description="Polar residues" evidence="1">
    <location>
        <begin position="413"/>
        <end position="429"/>
    </location>
</feature>
<feature type="compositionally biased region" description="Basic and acidic residues" evidence="1">
    <location>
        <begin position="816"/>
        <end position="830"/>
    </location>
</feature>
<feature type="region of interest" description="Disordered" evidence="1">
    <location>
        <begin position="758"/>
        <end position="893"/>
    </location>
</feature>
<evidence type="ECO:0000313" key="2">
    <source>
        <dbReference type="EMBL" id="KAF2267058.1"/>
    </source>
</evidence>
<protein>
    <submittedName>
        <fullName evidence="2">Uncharacterized protein</fullName>
    </submittedName>
</protein>
<feature type="compositionally biased region" description="Basic residues" evidence="1">
    <location>
        <begin position="852"/>
        <end position="863"/>
    </location>
</feature>
<feature type="region of interest" description="Disordered" evidence="1">
    <location>
        <begin position="1"/>
        <end position="22"/>
    </location>
</feature>
<name>A0A9P4N665_9PLEO</name>
<feature type="compositionally biased region" description="Polar residues" evidence="1">
    <location>
        <begin position="801"/>
        <end position="815"/>
    </location>
</feature>
<dbReference type="EMBL" id="ML986594">
    <property type="protein sequence ID" value="KAF2267058.1"/>
    <property type="molecule type" value="Genomic_DNA"/>
</dbReference>
<feature type="compositionally biased region" description="Low complexity" evidence="1">
    <location>
        <begin position="777"/>
        <end position="789"/>
    </location>
</feature>
<feature type="region of interest" description="Disordered" evidence="1">
    <location>
        <begin position="481"/>
        <end position="509"/>
    </location>
</feature>
<comment type="caution">
    <text evidence="2">The sequence shown here is derived from an EMBL/GenBank/DDBJ whole genome shotgun (WGS) entry which is preliminary data.</text>
</comment>
<organism evidence="2 3">
    <name type="scientific">Lojkania enalia</name>
    <dbReference type="NCBI Taxonomy" id="147567"/>
    <lineage>
        <taxon>Eukaryota</taxon>
        <taxon>Fungi</taxon>
        <taxon>Dikarya</taxon>
        <taxon>Ascomycota</taxon>
        <taxon>Pezizomycotina</taxon>
        <taxon>Dothideomycetes</taxon>
        <taxon>Pleosporomycetidae</taxon>
        <taxon>Pleosporales</taxon>
        <taxon>Pleosporales incertae sedis</taxon>
        <taxon>Lojkania</taxon>
    </lineage>
</organism>
<feature type="compositionally biased region" description="Polar residues" evidence="1">
    <location>
        <begin position="390"/>
        <end position="406"/>
    </location>
</feature>
<feature type="compositionally biased region" description="Basic and acidic residues" evidence="1">
    <location>
        <begin position="877"/>
        <end position="887"/>
    </location>
</feature>
<accession>A0A9P4N665</accession>
<dbReference type="AlphaFoldDB" id="A0A9P4N665"/>
<reference evidence="3" key="1">
    <citation type="journal article" date="2020" name="Stud. Mycol.">
        <title>101 Dothideomycetes genomes: A test case for predicting lifestyles and emergence of pathogens.</title>
        <authorList>
            <person name="Haridas S."/>
            <person name="Albert R."/>
            <person name="Binder M."/>
            <person name="Bloem J."/>
            <person name="LaButti K."/>
            <person name="Salamov A."/>
            <person name="Andreopoulos B."/>
            <person name="Baker S."/>
            <person name="Barry K."/>
            <person name="Bills G."/>
            <person name="Bluhm B."/>
            <person name="Cannon C."/>
            <person name="Castanera R."/>
            <person name="Culley D."/>
            <person name="Daum C."/>
            <person name="Ezra D."/>
            <person name="Gonzalez J."/>
            <person name="Henrissat B."/>
            <person name="Kuo A."/>
            <person name="Liang C."/>
            <person name="Lipzen A."/>
            <person name="Lutzoni F."/>
            <person name="Magnuson J."/>
            <person name="Mondo S."/>
            <person name="Nolan M."/>
            <person name="Ohm R."/>
            <person name="Pangilinan J."/>
            <person name="Park H.-J."/>
            <person name="Ramirez L."/>
            <person name="Alfaro M."/>
            <person name="Sun H."/>
            <person name="Tritt A."/>
            <person name="Yoshinaga Y."/>
            <person name="Zwiers L.-H."/>
            <person name="Turgeon B."/>
            <person name="Goodwin S."/>
            <person name="Spatafora J."/>
            <person name="Crous P."/>
            <person name="Grigoriev I."/>
        </authorList>
    </citation>
    <scope>NUCLEOTIDE SEQUENCE [LARGE SCALE GENOMIC DNA]</scope>
    <source>
        <strain evidence="3">CBS 304.66</strain>
    </source>
</reference>
<evidence type="ECO:0000256" key="1">
    <source>
        <dbReference type="SAM" id="MobiDB-lite"/>
    </source>
</evidence>
<feature type="compositionally biased region" description="Polar residues" evidence="1">
    <location>
        <begin position="496"/>
        <end position="509"/>
    </location>
</feature>
<feature type="region of interest" description="Disordered" evidence="1">
    <location>
        <begin position="603"/>
        <end position="630"/>
    </location>
</feature>
<proteinExistence type="predicted"/>
<keyword evidence="3" id="KW-1185">Reference proteome</keyword>
<dbReference type="Proteomes" id="UP000800093">
    <property type="component" value="Unassembled WGS sequence"/>
</dbReference>
<feature type="region of interest" description="Disordered" evidence="1">
    <location>
        <begin position="283"/>
        <end position="461"/>
    </location>
</feature>
<gene>
    <name evidence="2" type="ORF">CC78DRAFT_103283</name>
</gene>
<feature type="compositionally biased region" description="Polar residues" evidence="1">
    <location>
        <begin position="283"/>
        <end position="294"/>
    </location>
</feature>
<sequence length="893" mass="96909">MRVTAGGRVVPSDIPPLGSARFNNDYKQPTLASRGVVPRGTMSAQPNSDGNALSLSQRVEIVGGQAVINVGGRLYALPTINPSPNLPPVVPSVLDPAQLLAEPSTLAVQNQYSGVPLAPVRNGMQPSFSGLSVPELKALQTSKKQELRNVEQTEVLQASHQSEEWRAGMIQRKKSLILELDTLRKEIAAAEASGSKGIAVPRQPVALPNPNGSAPSLQAAFVSQYQQPMIQPLIQNVGLPVSVTPSNPYAPLMMYPHYASSQIVPSDVTQFNRDGRLFVSSENSLNGGQFQNGFNPAMPGPQSPGSATRRSHAIEIKPPRDEPKKPTVKGSVLDPRSPTYEPNKKGNIDLAAARETAPPPTPSPAKRSPWRSNEGGSAQSNKYEGRALSQKPSLSSIDTTDFFPTNTHEHSSTRIAPTKGSNSKHSSPLNMKAPSTPEKSWPSGPWNSQTLSGGKSKPNGPVEPIRLTSWNEEFGKYLSLPRGSGKPAIERDRATGISQKNTSQQTSTDQSWRLLASKPVYHIPSTYQEGYQAGYDHVGLSDNPEVLRGYLEGLAMYLKETKSYNAAMASLNSRNSSLRGHLSGGTLHDSGVSLTFPRTESTLGTQENIRSRGADNSDSAVRRGFAFSPGGNISEIPQKYTADTECAQENRSRNYSGSMHQMAAETLDRKGYVYHPAENEAPKCSQDAQLQLNPALSSISYPRQISGNQVASRISAKEYGSGKLTPVIPPFVRPAGRQRLSGLDGAMDDLAELVQGTKLDDERVPSEPAEPEASCFKSSGKGKQKVGSSPHKTSAADAKDQTASSPTKPSGSPQKSGERSPAKEKLEQVTHKVTNKFMRTDPRSMSPESKRIRTKAWRQRFQRIRTGQEQQIDDYIEDRRQKKRQEEPDNGWL</sequence>
<dbReference type="OrthoDB" id="30417at2759"/>